<comment type="caution">
    <text evidence="2">The sequence shown here is derived from an EMBL/GenBank/DDBJ whole genome shotgun (WGS) entry which is preliminary data.</text>
</comment>
<name>A0A5J4YM09_PORPP</name>
<dbReference type="EMBL" id="VRMN01000011">
    <property type="protein sequence ID" value="KAA8491744.1"/>
    <property type="molecule type" value="Genomic_DNA"/>
</dbReference>
<dbReference type="AlphaFoldDB" id="A0A5J4YM09"/>
<feature type="region of interest" description="Disordered" evidence="1">
    <location>
        <begin position="449"/>
        <end position="472"/>
    </location>
</feature>
<sequence>MMAAKAPRDGDALVGFYARKMMEQALQGMSLTEEFAKVHARMDALERLCAQQLVLLEQFVHGQGQKAETRTGRALDVQEKWRQVDGKWLAKCGMNDRVHQAGNMTNANETEALCAVPEASLVASARTPTGNSLRASKEARNENLVEEPKSSVRPAAHPDRAAAPMSFARGAVRVPMDELDGHPVRQKLEFDGIARLNTGCPGDDAMRNRVAGCTTIAADETVMHVDAPAESPLRLTPADRRPAVNRDELLYTQNSDCSTEEPPPSLHPEEQHVTGAPAVAAPAGPLPSRDSGTGTHGSADKQAVLQRPKTPTLRERIRMNAAPPKPSSRGETQDVEGFDGAPSALTGEAGLSTAAPGAEPIFTGPRKAGYRASRSPNARTAAADGVRRLVGVRKVNVPKRGKEARAQQIGATCDECRYTYIALAHGDVNKAERMMQSCSRHRHDYLPPLTPPHWAENSFPETLTQPPPGTQD</sequence>
<dbReference type="GO" id="GO:0004519">
    <property type="term" value="F:endonuclease activity"/>
    <property type="evidence" value="ECO:0007669"/>
    <property type="project" value="UniProtKB-KW"/>
</dbReference>
<feature type="region of interest" description="Disordered" evidence="1">
    <location>
        <begin position="125"/>
        <end position="160"/>
    </location>
</feature>
<protein>
    <submittedName>
        <fullName evidence="2">DNA endonuclease RBBP8</fullName>
    </submittedName>
</protein>
<keyword evidence="3" id="KW-1185">Reference proteome</keyword>
<gene>
    <name evidence="2" type="ORF">FVE85_8226</name>
</gene>
<feature type="region of interest" description="Disordered" evidence="1">
    <location>
        <begin position="278"/>
        <end position="382"/>
    </location>
</feature>
<evidence type="ECO:0000313" key="3">
    <source>
        <dbReference type="Proteomes" id="UP000324585"/>
    </source>
</evidence>
<keyword evidence="2" id="KW-0255">Endonuclease</keyword>
<reference evidence="3" key="1">
    <citation type="journal article" date="2019" name="Nat. Commun.">
        <title>Expansion of phycobilisome linker gene families in mesophilic red algae.</title>
        <authorList>
            <person name="Lee J."/>
            <person name="Kim D."/>
            <person name="Bhattacharya D."/>
            <person name="Yoon H.S."/>
        </authorList>
    </citation>
    <scope>NUCLEOTIDE SEQUENCE [LARGE SCALE GENOMIC DNA]</scope>
    <source>
        <strain evidence="3">CCMP 1328</strain>
    </source>
</reference>
<dbReference type="GO" id="GO:0003684">
    <property type="term" value="F:damaged DNA binding"/>
    <property type="evidence" value="ECO:0007669"/>
    <property type="project" value="TreeGrafter"/>
</dbReference>
<dbReference type="OrthoDB" id="5801062at2759"/>
<dbReference type="PANTHER" id="PTHR15107">
    <property type="entry name" value="RETINOBLASTOMA BINDING PROTEIN 8"/>
    <property type="match status" value="1"/>
</dbReference>
<feature type="compositionally biased region" description="Low complexity" evidence="1">
    <location>
        <begin position="278"/>
        <end position="287"/>
    </location>
</feature>
<dbReference type="InterPro" id="IPR033316">
    <property type="entry name" value="RBBP8-like"/>
</dbReference>
<evidence type="ECO:0000313" key="2">
    <source>
        <dbReference type="EMBL" id="KAA8491744.1"/>
    </source>
</evidence>
<proteinExistence type="predicted"/>
<keyword evidence="2" id="KW-0378">Hydrolase</keyword>
<keyword evidence="2" id="KW-0540">Nuclease</keyword>
<feature type="region of interest" description="Disordered" evidence="1">
    <location>
        <begin position="228"/>
        <end position="247"/>
    </location>
</feature>
<feature type="compositionally biased region" description="Basic and acidic residues" evidence="1">
    <location>
        <begin position="237"/>
        <end position="247"/>
    </location>
</feature>
<dbReference type="PANTHER" id="PTHR15107:SF0">
    <property type="entry name" value="DNA ENDONUCLEASE ACTIVATOR CTP1 C-TERMINAL DOMAIN-CONTAINING PROTEIN"/>
    <property type="match status" value="1"/>
</dbReference>
<feature type="compositionally biased region" description="Basic and acidic residues" evidence="1">
    <location>
        <begin position="135"/>
        <end position="160"/>
    </location>
</feature>
<accession>A0A5J4YM09</accession>
<organism evidence="2 3">
    <name type="scientific">Porphyridium purpureum</name>
    <name type="common">Red alga</name>
    <name type="synonym">Porphyridium cruentum</name>
    <dbReference type="NCBI Taxonomy" id="35688"/>
    <lineage>
        <taxon>Eukaryota</taxon>
        <taxon>Rhodophyta</taxon>
        <taxon>Bangiophyceae</taxon>
        <taxon>Porphyridiales</taxon>
        <taxon>Porphyridiaceae</taxon>
        <taxon>Porphyridium</taxon>
    </lineage>
</organism>
<dbReference type="GO" id="GO:0010792">
    <property type="term" value="P:DNA double-strand break processing involved in repair via single-strand annealing"/>
    <property type="evidence" value="ECO:0007669"/>
    <property type="project" value="TreeGrafter"/>
</dbReference>
<dbReference type="Proteomes" id="UP000324585">
    <property type="component" value="Unassembled WGS sequence"/>
</dbReference>
<evidence type="ECO:0000256" key="1">
    <source>
        <dbReference type="SAM" id="MobiDB-lite"/>
    </source>
</evidence>